<dbReference type="InterPro" id="IPR036812">
    <property type="entry name" value="NAD(P)_OxRdtase_dom_sf"/>
</dbReference>
<dbReference type="PRINTS" id="PR00069">
    <property type="entry name" value="ALDKETRDTASE"/>
</dbReference>
<evidence type="ECO:0000313" key="4">
    <source>
        <dbReference type="Proteomes" id="UP000024837"/>
    </source>
</evidence>
<gene>
    <name evidence="3" type="ORF">DRE_03181</name>
</gene>
<evidence type="ECO:0000259" key="2">
    <source>
        <dbReference type="Pfam" id="PF00248"/>
    </source>
</evidence>
<dbReference type="InterPro" id="IPR018170">
    <property type="entry name" value="Aldo/ket_reductase_CS"/>
</dbReference>
<dbReference type="Gene3D" id="3.20.20.100">
    <property type="entry name" value="NADP-dependent oxidoreductase domain"/>
    <property type="match status" value="1"/>
</dbReference>
<sequence length="426" mass="48818">MFKSTARPASSLARRATKTCAVQNATFNTSAPLHKLKRVELDSTIFTLNNGVKVPAVAFQSDVTRDIYPKNWKPRFNGGWRHIDISSSFNPKNYLIRSLWDLASVTRDELFISSKLECYKHHDPHTSLLHHMRGIRTGYLDLWLLKFPVSWRSPEDKQAPIDKGGNVIDYVYAWKQMEKAYEAKKVRAIGICNFSKAELEKLLRHAQVMPAVHQMELTPYLQQKEFVKFNKDHGITISSYSYLNQTTISGDRKSLVERLLADPVLNRIALKHRLTPTQTITAWHVSRGEISVPFVHLSDIEATRGMSPLRGDKLLDPEDIEEINGLDIGARMMYPRTMGYIPFADLEGVPDDADKIFHPQSYEAMLLRNEREAERKRIEQEKKQALIDSGVPQFGTRTYTGKLLGWVRSVDEPSGKRVPGDYMYNR</sequence>
<evidence type="ECO:0000313" key="3">
    <source>
        <dbReference type="EMBL" id="EWC47561.1"/>
    </source>
</evidence>
<feature type="domain" description="NADP-dependent oxidoreductase" evidence="2">
    <location>
        <begin position="79"/>
        <end position="324"/>
    </location>
</feature>
<dbReference type="InterPro" id="IPR020471">
    <property type="entry name" value="AKR"/>
</dbReference>
<dbReference type="EMBL" id="KI966409">
    <property type="protein sequence ID" value="EWC47561.1"/>
    <property type="molecule type" value="Genomic_DNA"/>
</dbReference>
<dbReference type="AlphaFoldDB" id="W7HTT9"/>
<dbReference type="CDD" id="cd19071">
    <property type="entry name" value="AKR_AKR1-5-like"/>
    <property type="match status" value="1"/>
</dbReference>
<protein>
    <recommendedName>
        <fullName evidence="2">NADP-dependent oxidoreductase domain-containing protein</fullName>
    </recommendedName>
</protein>
<dbReference type="SUPFAM" id="SSF51430">
    <property type="entry name" value="NAD(P)-linked oxidoreductase"/>
    <property type="match status" value="1"/>
</dbReference>
<dbReference type="PROSITE" id="PS00062">
    <property type="entry name" value="ALDOKETO_REDUCTASE_2"/>
    <property type="match status" value="1"/>
</dbReference>
<proteinExistence type="predicted"/>
<name>W7HTT9_9PEZI</name>
<dbReference type="HOGENOM" id="CLU_044728_0_0_1"/>
<dbReference type="GO" id="GO:0016491">
    <property type="term" value="F:oxidoreductase activity"/>
    <property type="evidence" value="ECO:0007669"/>
    <property type="project" value="UniProtKB-KW"/>
</dbReference>
<accession>W7HTT9</accession>
<dbReference type="PANTHER" id="PTHR11732">
    <property type="entry name" value="ALDO/KETO REDUCTASE"/>
    <property type="match status" value="1"/>
</dbReference>
<dbReference type="InterPro" id="IPR023210">
    <property type="entry name" value="NADP_OxRdtase_dom"/>
</dbReference>
<dbReference type="Pfam" id="PF00248">
    <property type="entry name" value="Aldo_ket_red"/>
    <property type="match status" value="1"/>
</dbReference>
<keyword evidence="4" id="KW-1185">Reference proteome</keyword>
<dbReference type="OrthoDB" id="416253at2759"/>
<organism evidence="3 4">
    <name type="scientific">Drechslerella stenobrocha 248</name>
    <dbReference type="NCBI Taxonomy" id="1043628"/>
    <lineage>
        <taxon>Eukaryota</taxon>
        <taxon>Fungi</taxon>
        <taxon>Dikarya</taxon>
        <taxon>Ascomycota</taxon>
        <taxon>Pezizomycotina</taxon>
        <taxon>Orbiliomycetes</taxon>
        <taxon>Orbiliales</taxon>
        <taxon>Orbiliaceae</taxon>
        <taxon>Drechslerella</taxon>
    </lineage>
</organism>
<reference evidence="3 4" key="1">
    <citation type="submission" date="2013-05" db="EMBL/GenBank/DDBJ databases">
        <title>Drechslerella stenobrocha genome reveals carnivorous origination and mechanical trapping mechanism of predatory fungi.</title>
        <authorList>
            <person name="Liu X."/>
            <person name="Zhang W."/>
            <person name="Liu K."/>
        </authorList>
    </citation>
    <scope>NUCLEOTIDE SEQUENCE [LARGE SCALE GENOMIC DNA]</scope>
    <source>
        <strain evidence="3 4">248</strain>
    </source>
</reference>
<keyword evidence="1" id="KW-0560">Oxidoreductase</keyword>
<evidence type="ECO:0000256" key="1">
    <source>
        <dbReference type="ARBA" id="ARBA00023002"/>
    </source>
</evidence>
<dbReference type="Proteomes" id="UP000024837">
    <property type="component" value="Unassembled WGS sequence"/>
</dbReference>